<evidence type="ECO:0000313" key="3">
    <source>
        <dbReference type="Proteomes" id="UP000314294"/>
    </source>
</evidence>
<feature type="region of interest" description="Disordered" evidence="1">
    <location>
        <begin position="23"/>
        <end position="67"/>
    </location>
</feature>
<keyword evidence="3" id="KW-1185">Reference proteome</keyword>
<protein>
    <submittedName>
        <fullName evidence="2">Uncharacterized protein</fullName>
    </submittedName>
</protein>
<organism evidence="2 3">
    <name type="scientific">Liparis tanakae</name>
    <name type="common">Tanaka's snailfish</name>
    <dbReference type="NCBI Taxonomy" id="230148"/>
    <lineage>
        <taxon>Eukaryota</taxon>
        <taxon>Metazoa</taxon>
        <taxon>Chordata</taxon>
        <taxon>Craniata</taxon>
        <taxon>Vertebrata</taxon>
        <taxon>Euteleostomi</taxon>
        <taxon>Actinopterygii</taxon>
        <taxon>Neopterygii</taxon>
        <taxon>Teleostei</taxon>
        <taxon>Neoteleostei</taxon>
        <taxon>Acanthomorphata</taxon>
        <taxon>Eupercaria</taxon>
        <taxon>Perciformes</taxon>
        <taxon>Cottioidei</taxon>
        <taxon>Cottales</taxon>
        <taxon>Liparidae</taxon>
        <taxon>Liparis</taxon>
    </lineage>
</organism>
<evidence type="ECO:0000313" key="2">
    <source>
        <dbReference type="EMBL" id="TNN52743.1"/>
    </source>
</evidence>
<accession>A0A4Z2GIQ0</accession>
<evidence type="ECO:0000256" key="1">
    <source>
        <dbReference type="SAM" id="MobiDB-lite"/>
    </source>
</evidence>
<dbReference type="AlphaFoldDB" id="A0A4Z2GIQ0"/>
<sequence length="67" mass="7397">MDEVVLVAGFLRVQGYEQAQHPGGVRSVLGTRPKARPGHLPQLRGRVQDRVTGERRSVRLAGAKKPR</sequence>
<gene>
    <name evidence="2" type="ORF">EYF80_037047</name>
</gene>
<dbReference type="EMBL" id="SRLO01000537">
    <property type="protein sequence ID" value="TNN52743.1"/>
    <property type="molecule type" value="Genomic_DNA"/>
</dbReference>
<proteinExistence type="predicted"/>
<feature type="compositionally biased region" description="Basic and acidic residues" evidence="1">
    <location>
        <begin position="46"/>
        <end position="57"/>
    </location>
</feature>
<comment type="caution">
    <text evidence="2">The sequence shown here is derived from an EMBL/GenBank/DDBJ whole genome shotgun (WGS) entry which is preliminary data.</text>
</comment>
<dbReference type="Proteomes" id="UP000314294">
    <property type="component" value="Unassembled WGS sequence"/>
</dbReference>
<reference evidence="2 3" key="1">
    <citation type="submission" date="2019-03" db="EMBL/GenBank/DDBJ databases">
        <title>First draft genome of Liparis tanakae, snailfish: a comprehensive survey of snailfish specific genes.</title>
        <authorList>
            <person name="Kim W."/>
            <person name="Song I."/>
            <person name="Jeong J.-H."/>
            <person name="Kim D."/>
            <person name="Kim S."/>
            <person name="Ryu S."/>
            <person name="Song J.Y."/>
            <person name="Lee S.K."/>
        </authorList>
    </citation>
    <scope>NUCLEOTIDE SEQUENCE [LARGE SCALE GENOMIC DNA]</scope>
    <source>
        <tissue evidence="2">Muscle</tissue>
    </source>
</reference>
<name>A0A4Z2GIQ0_9TELE</name>